<evidence type="ECO:0000259" key="6">
    <source>
        <dbReference type="PROSITE" id="PS51910"/>
    </source>
</evidence>
<keyword evidence="5" id="KW-0732">Signal</keyword>
<dbReference type="SMART" id="SM00636">
    <property type="entry name" value="Glyco_18"/>
    <property type="match status" value="1"/>
</dbReference>
<dbReference type="Pfam" id="PF00704">
    <property type="entry name" value="Glyco_hydro_18"/>
    <property type="match status" value="1"/>
</dbReference>
<dbReference type="EMBL" id="JBFXLT010000252">
    <property type="protein sequence ID" value="KAL2801744.1"/>
    <property type="molecule type" value="Genomic_DNA"/>
</dbReference>
<feature type="domain" description="GH18" evidence="6">
    <location>
        <begin position="114"/>
        <end position="458"/>
    </location>
</feature>
<accession>A0ABR4GRN9</accession>
<feature type="chain" id="PRO_5046306931" description="chitinase" evidence="5">
    <location>
        <begin position="21"/>
        <end position="465"/>
    </location>
</feature>
<evidence type="ECO:0000256" key="3">
    <source>
        <dbReference type="ARBA" id="ARBA00022669"/>
    </source>
</evidence>
<keyword evidence="8" id="KW-1185">Reference proteome</keyword>
<dbReference type="SUPFAM" id="SSF54556">
    <property type="entry name" value="Chitinase insertion domain"/>
    <property type="match status" value="1"/>
</dbReference>
<keyword evidence="7" id="KW-0378">Hydrolase</keyword>
<dbReference type="PANTHER" id="PTHR11177">
    <property type="entry name" value="CHITINASE"/>
    <property type="match status" value="1"/>
</dbReference>
<feature type="signal peptide" evidence="5">
    <location>
        <begin position="1"/>
        <end position="20"/>
    </location>
</feature>
<dbReference type="InterPro" id="IPR050314">
    <property type="entry name" value="Glycosyl_Hydrlase_18"/>
</dbReference>
<dbReference type="InterPro" id="IPR036861">
    <property type="entry name" value="Endochitinase-like_sf"/>
</dbReference>
<name>A0ABR4GRN9_9EURO</name>
<dbReference type="InterPro" id="IPR017853">
    <property type="entry name" value="GH"/>
</dbReference>
<dbReference type="InterPro" id="IPR029070">
    <property type="entry name" value="Chitinase_insertion_sf"/>
</dbReference>
<keyword evidence="4" id="KW-0843">Virulence</keyword>
<evidence type="ECO:0000256" key="4">
    <source>
        <dbReference type="ARBA" id="ARBA00023026"/>
    </source>
</evidence>
<dbReference type="SUPFAM" id="SSF57016">
    <property type="entry name" value="Plant lectins/antimicrobial peptides"/>
    <property type="match status" value="2"/>
</dbReference>
<dbReference type="InterPro" id="IPR011583">
    <property type="entry name" value="Chitinase_II/V-like_cat"/>
</dbReference>
<evidence type="ECO:0000256" key="2">
    <source>
        <dbReference type="ARBA" id="ARBA00012729"/>
    </source>
</evidence>
<dbReference type="PROSITE" id="PS51910">
    <property type="entry name" value="GH18_2"/>
    <property type="match status" value="1"/>
</dbReference>
<dbReference type="InterPro" id="IPR001223">
    <property type="entry name" value="Glyco_hydro18_cat"/>
</dbReference>
<comment type="caution">
    <text evidence="7">The sequence shown here is derived from an EMBL/GenBank/DDBJ whole genome shotgun (WGS) entry which is preliminary data.</text>
</comment>
<dbReference type="Gene3D" id="3.20.20.80">
    <property type="entry name" value="Glycosidases"/>
    <property type="match status" value="1"/>
</dbReference>
<dbReference type="SMART" id="SM00270">
    <property type="entry name" value="ChtBD1"/>
    <property type="match status" value="2"/>
</dbReference>
<evidence type="ECO:0000256" key="1">
    <source>
        <dbReference type="ARBA" id="ARBA00008682"/>
    </source>
</evidence>
<comment type="similarity">
    <text evidence="1">Belongs to the glycosyl hydrolase 18 family. Chitinase class V subfamily.</text>
</comment>
<organism evidence="7 8">
    <name type="scientific">Aspergillus granulosus</name>
    <dbReference type="NCBI Taxonomy" id="176169"/>
    <lineage>
        <taxon>Eukaryota</taxon>
        <taxon>Fungi</taxon>
        <taxon>Dikarya</taxon>
        <taxon>Ascomycota</taxon>
        <taxon>Pezizomycotina</taxon>
        <taxon>Eurotiomycetes</taxon>
        <taxon>Eurotiomycetidae</taxon>
        <taxon>Eurotiales</taxon>
        <taxon>Aspergillaceae</taxon>
        <taxon>Aspergillus</taxon>
        <taxon>Aspergillus subgen. Nidulantes</taxon>
    </lineage>
</organism>
<evidence type="ECO:0000256" key="5">
    <source>
        <dbReference type="SAM" id="SignalP"/>
    </source>
</evidence>
<evidence type="ECO:0000313" key="8">
    <source>
        <dbReference type="Proteomes" id="UP001610334"/>
    </source>
</evidence>
<dbReference type="SUPFAM" id="SSF51445">
    <property type="entry name" value="(Trans)glycosidases"/>
    <property type="match status" value="1"/>
</dbReference>
<proteinExistence type="inferred from homology"/>
<dbReference type="GO" id="GO:0016787">
    <property type="term" value="F:hydrolase activity"/>
    <property type="evidence" value="ECO:0007669"/>
    <property type="project" value="UniProtKB-KW"/>
</dbReference>
<dbReference type="Gene3D" id="3.10.50.10">
    <property type="match status" value="1"/>
</dbReference>
<dbReference type="InterPro" id="IPR001002">
    <property type="entry name" value="Chitin-bd_1"/>
</dbReference>
<gene>
    <name evidence="7" type="ORF">BJX63DRAFT_426547</name>
</gene>
<evidence type="ECO:0000313" key="7">
    <source>
        <dbReference type="EMBL" id="KAL2801744.1"/>
    </source>
</evidence>
<dbReference type="Proteomes" id="UP001610334">
    <property type="component" value="Unassembled WGS sequence"/>
</dbReference>
<reference evidence="7 8" key="1">
    <citation type="submission" date="2024-07" db="EMBL/GenBank/DDBJ databases">
        <title>Section-level genome sequencing and comparative genomics of Aspergillus sections Usti and Cavernicolus.</title>
        <authorList>
            <consortium name="Lawrence Berkeley National Laboratory"/>
            <person name="Nybo J.L."/>
            <person name="Vesth T.C."/>
            <person name="Theobald S."/>
            <person name="Frisvad J.C."/>
            <person name="Larsen T.O."/>
            <person name="Kjaerboelling I."/>
            <person name="Rothschild-Mancinelli K."/>
            <person name="Lyhne E.K."/>
            <person name="Kogle M.E."/>
            <person name="Barry K."/>
            <person name="Clum A."/>
            <person name="Na H."/>
            <person name="Ledsgaard L."/>
            <person name="Lin J."/>
            <person name="Lipzen A."/>
            <person name="Kuo A."/>
            <person name="Riley R."/>
            <person name="Mondo S."/>
            <person name="Labutti K."/>
            <person name="Haridas S."/>
            <person name="Pangalinan J."/>
            <person name="Salamov A.A."/>
            <person name="Simmons B.A."/>
            <person name="Magnuson J.K."/>
            <person name="Chen J."/>
            <person name="Drula E."/>
            <person name="Henrissat B."/>
            <person name="Wiebenga A."/>
            <person name="Lubbers R.J."/>
            <person name="Gomes A.C."/>
            <person name="Makela M.R."/>
            <person name="Stajich J."/>
            <person name="Grigoriev I.V."/>
            <person name="Mortensen U.H."/>
            <person name="De Vries R.P."/>
            <person name="Baker S.E."/>
            <person name="Andersen M.R."/>
        </authorList>
    </citation>
    <scope>NUCLEOTIDE SEQUENCE [LARGE SCALE GENOMIC DNA]</scope>
    <source>
        <strain evidence="7 8">CBS 588.65</strain>
    </source>
</reference>
<dbReference type="PANTHER" id="PTHR11177:SF333">
    <property type="entry name" value="CHITINASE"/>
    <property type="match status" value="1"/>
</dbReference>
<sequence length="465" mass="51487">MLVRLVLLAWGLGGIVSVQAQDWSAANHCATVCCSKAGFCGLGPEYCSPDVCVSGCDNKADCGPGGYGEYAEHSKFPINGCCSKRGYCGSTSEICNDTKVNRPSAEYNDFTPLRRVVGYYEGWSRKRACNKFYPEQIPLGIYTVRPFHLLLALLGLTFKIKLESTTEAGLIHRLARKKMYDADLKVYVTLGGWAYNDPGPTQTTFSHLARSEGAQKKFFRSLISFLSTYNLDGVDIDWKYPGPHDIVGRGGSKEDFDNFPIFLRRLKQALKTTGGRDGVTTTLPASSWFLQHFDLVQLEKHVDFFNFMSYDLHGAWDKGNKWRGPYLSAHTNLTRLAMPWTCYGGTSFRATSCLEPGCTFESAATMGNCSRENGILLNSEIVEILEAQGVKPTLDTKAGVKVATWDNQWVAYDDEETLELKSEFALSLGLGGVMVWAVSHDTQTARFSNAFVRRAANRNGLTSII</sequence>
<protein>
    <recommendedName>
        <fullName evidence="2">chitinase</fullName>
        <ecNumber evidence="2">3.2.1.14</ecNumber>
    </recommendedName>
</protein>
<dbReference type="Gene3D" id="3.30.60.10">
    <property type="entry name" value="Endochitinase-like"/>
    <property type="match status" value="2"/>
</dbReference>
<dbReference type="EC" id="3.2.1.14" evidence="2"/>
<keyword evidence="3" id="KW-0147">Chitin-binding</keyword>